<evidence type="ECO:0000256" key="1">
    <source>
        <dbReference type="SAM" id="MobiDB-lite"/>
    </source>
</evidence>
<keyword evidence="2" id="KW-0472">Membrane</keyword>
<keyword evidence="4" id="KW-1185">Reference proteome</keyword>
<feature type="compositionally biased region" description="Low complexity" evidence="1">
    <location>
        <begin position="1"/>
        <end position="26"/>
    </location>
</feature>
<feature type="compositionally biased region" description="Polar residues" evidence="1">
    <location>
        <begin position="27"/>
        <end position="59"/>
    </location>
</feature>
<feature type="region of interest" description="Disordered" evidence="1">
    <location>
        <begin position="1"/>
        <end position="86"/>
    </location>
</feature>
<feature type="transmembrane region" description="Helical" evidence="2">
    <location>
        <begin position="106"/>
        <end position="130"/>
    </location>
</feature>
<evidence type="ECO:0000313" key="4">
    <source>
        <dbReference type="Proteomes" id="UP000799444"/>
    </source>
</evidence>
<protein>
    <recommendedName>
        <fullName evidence="5">Transmembrane protein</fullName>
    </recommendedName>
</protein>
<keyword evidence="2" id="KW-0812">Transmembrane</keyword>
<dbReference type="EMBL" id="ML996238">
    <property type="protein sequence ID" value="KAF2729686.1"/>
    <property type="molecule type" value="Genomic_DNA"/>
</dbReference>
<dbReference type="AlphaFoldDB" id="A0A9P4QRP6"/>
<reference evidence="3" key="1">
    <citation type="journal article" date="2020" name="Stud. Mycol.">
        <title>101 Dothideomycetes genomes: a test case for predicting lifestyles and emergence of pathogens.</title>
        <authorList>
            <person name="Haridas S."/>
            <person name="Albert R."/>
            <person name="Binder M."/>
            <person name="Bloem J."/>
            <person name="Labutti K."/>
            <person name="Salamov A."/>
            <person name="Andreopoulos B."/>
            <person name="Baker S."/>
            <person name="Barry K."/>
            <person name="Bills G."/>
            <person name="Bluhm B."/>
            <person name="Cannon C."/>
            <person name="Castanera R."/>
            <person name="Culley D."/>
            <person name="Daum C."/>
            <person name="Ezra D."/>
            <person name="Gonzalez J."/>
            <person name="Henrissat B."/>
            <person name="Kuo A."/>
            <person name="Liang C."/>
            <person name="Lipzen A."/>
            <person name="Lutzoni F."/>
            <person name="Magnuson J."/>
            <person name="Mondo S."/>
            <person name="Nolan M."/>
            <person name="Ohm R."/>
            <person name="Pangilinan J."/>
            <person name="Park H.-J."/>
            <person name="Ramirez L."/>
            <person name="Alfaro M."/>
            <person name="Sun H."/>
            <person name="Tritt A."/>
            <person name="Yoshinaga Y."/>
            <person name="Zwiers L.-H."/>
            <person name="Turgeon B."/>
            <person name="Goodwin S."/>
            <person name="Spatafora J."/>
            <person name="Crous P."/>
            <person name="Grigoriev I."/>
        </authorList>
    </citation>
    <scope>NUCLEOTIDE SEQUENCE</scope>
    <source>
        <strain evidence="3">CBS 125425</strain>
    </source>
</reference>
<keyword evidence="2" id="KW-1133">Transmembrane helix</keyword>
<evidence type="ECO:0000256" key="2">
    <source>
        <dbReference type="SAM" id="Phobius"/>
    </source>
</evidence>
<dbReference type="Proteomes" id="UP000799444">
    <property type="component" value="Unassembled WGS sequence"/>
</dbReference>
<feature type="compositionally biased region" description="Low complexity" evidence="1">
    <location>
        <begin position="60"/>
        <end position="77"/>
    </location>
</feature>
<sequence length="148" mass="16489">MDTTSSSFSNGGSNFSSSGGDFSSSTHNTTSISYPDATYSSSNQDSTGALYSNTFSSPLQHSTQKSHSYSHSSTSTSQPPPYYTTPPNHNIVYVENQKRLVKRRPIWVQIWPLYIFILFAVIITTVAVVVTKKNHDDFERDKQNMGFD</sequence>
<evidence type="ECO:0000313" key="3">
    <source>
        <dbReference type="EMBL" id="KAF2729686.1"/>
    </source>
</evidence>
<proteinExistence type="predicted"/>
<accession>A0A9P4QRP6</accession>
<organism evidence="3 4">
    <name type="scientific">Polyplosphaeria fusca</name>
    <dbReference type="NCBI Taxonomy" id="682080"/>
    <lineage>
        <taxon>Eukaryota</taxon>
        <taxon>Fungi</taxon>
        <taxon>Dikarya</taxon>
        <taxon>Ascomycota</taxon>
        <taxon>Pezizomycotina</taxon>
        <taxon>Dothideomycetes</taxon>
        <taxon>Pleosporomycetidae</taxon>
        <taxon>Pleosporales</taxon>
        <taxon>Tetraplosphaeriaceae</taxon>
        <taxon>Polyplosphaeria</taxon>
    </lineage>
</organism>
<comment type="caution">
    <text evidence="3">The sequence shown here is derived from an EMBL/GenBank/DDBJ whole genome shotgun (WGS) entry which is preliminary data.</text>
</comment>
<evidence type="ECO:0008006" key="5">
    <source>
        <dbReference type="Google" id="ProtNLM"/>
    </source>
</evidence>
<name>A0A9P4QRP6_9PLEO</name>
<gene>
    <name evidence="3" type="ORF">EJ04DRAFT_515762</name>
</gene>